<dbReference type="Pfam" id="PF13966">
    <property type="entry name" value="zf-RVT"/>
    <property type="match status" value="1"/>
</dbReference>
<feature type="region of interest" description="Disordered" evidence="4">
    <location>
        <begin position="1"/>
        <end position="70"/>
    </location>
</feature>
<dbReference type="InterPro" id="IPR005135">
    <property type="entry name" value="Endo/exonuclease/phosphatase"/>
</dbReference>
<dbReference type="EMBL" id="JAEFBK010000011">
    <property type="protein sequence ID" value="KAG7552131.1"/>
    <property type="molecule type" value="Genomic_DNA"/>
</dbReference>
<feature type="repeat" description="PPR" evidence="3">
    <location>
        <begin position="186"/>
        <end position="220"/>
    </location>
</feature>
<feature type="compositionally biased region" description="Gly residues" evidence="4">
    <location>
        <begin position="2049"/>
        <end position="2058"/>
    </location>
</feature>
<evidence type="ECO:0000256" key="2">
    <source>
        <dbReference type="ARBA" id="ARBA00022737"/>
    </source>
</evidence>
<dbReference type="PANTHER" id="PTHR47447:SF24">
    <property type="entry name" value="PENTATRICOPEPTIDE REPEAT-CONTAINING PROTEIN"/>
    <property type="match status" value="1"/>
</dbReference>
<evidence type="ECO:0000256" key="3">
    <source>
        <dbReference type="PROSITE-ProRule" id="PRU00708"/>
    </source>
</evidence>
<feature type="compositionally biased region" description="Low complexity" evidence="4">
    <location>
        <begin position="26"/>
        <end position="37"/>
    </location>
</feature>
<evidence type="ECO:0000256" key="4">
    <source>
        <dbReference type="SAM" id="MobiDB-lite"/>
    </source>
</evidence>
<name>A0A8T1Z046_9BRAS</name>
<feature type="repeat" description="PPR" evidence="3">
    <location>
        <begin position="913"/>
        <end position="947"/>
    </location>
</feature>
<keyword evidence="2" id="KW-0677">Repeat</keyword>
<feature type="compositionally biased region" description="Low complexity" evidence="4">
    <location>
        <begin position="2064"/>
        <end position="2074"/>
    </location>
</feature>
<reference evidence="6 7" key="1">
    <citation type="submission" date="2020-12" db="EMBL/GenBank/DDBJ databases">
        <title>Concerted genomic and epigenomic changes stabilize Arabidopsis allopolyploids.</title>
        <authorList>
            <person name="Chen Z."/>
        </authorList>
    </citation>
    <scope>NUCLEOTIDE SEQUENCE [LARGE SCALE GENOMIC DNA]</scope>
    <source>
        <strain evidence="6">Allo738</strain>
        <tissue evidence="6">Leaf</tissue>
    </source>
</reference>
<evidence type="ECO:0000313" key="6">
    <source>
        <dbReference type="EMBL" id="KAG7552131.1"/>
    </source>
</evidence>
<feature type="repeat" description="PPR" evidence="3">
    <location>
        <begin position="256"/>
        <end position="290"/>
    </location>
</feature>
<evidence type="ECO:0000256" key="1">
    <source>
        <dbReference type="ARBA" id="ARBA00007626"/>
    </source>
</evidence>
<feature type="repeat" description="PPR" evidence="3">
    <location>
        <begin position="843"/>
        <end position="877"/>
    </location>
</feature>
<feature type="repeat" description="PPR" evidence="3">
    <location>
        <begin position="291"/>
        <end position="325"/>
    </location>
</feature>
<feature type="repeat" description="PPR" evidence="3">
    <location>
        <begin position="326"/>
        <end position="360"/>
    </location>
</feature>
<dbReference type="GO" id="GO:0003824">
    <property type="term" value="F:catalytic activity"/>
    <property type="evidence" value="ECO:0007669"/>
    <property type="project" value="InterPro"/>
</dbReference>
<feature type="compositionally biased region" description="Basic and acidic residues" evidence="4">
    <location>
        <begin position="2075"/>
        <end position="2099"/>
    </location>
</feature>
<feature type="repeat" description="PPR" evidence="3">
    <location>
        <begin position="808"/>
        <end position="842"/>
    </location>
</feature>
<feature type="repeat" description="PPR" evidence="3">
    <location>
        <begin position="948"/>
        <end position="982"/>
    </location>
</feature>
<feature type="compositionally biased region" description="Polar residues" evidence="4">
    <location>
        <begin position="1"/>
        <end position="13"/>
    </location>
</feature>
<dbReference type="PROSITE" id="PS50878">
    <property type="entry name" value="RT_POL"/>
    <property type="match status" value="1"/>
</dbReference>
<dbReference type="InterPro" id="IPR033443">
    <property type="entry name" value="PROP1-like_PPR_dom"/>
</dbReference>
<dbReference type="Pfam" id="PF01535">
    <property type="entry name" value="PPR"/>
    <property type="match status" value="6"/>
</dbReference>
<feature type="repeat" description="PPR" evidence="3">
    <location>
        <begin position="361"/>
        <end position="395"/>
    </location>
</feature>
<dbReference type="CDD" id="cd01650">
    <property type="entry name" value="RT_nLTR_like"/>
    <property type="match status" value="1"/>
</dbReference>
<keyword evidence="7" id="KW-1185">Reference proteome</keyword>
<protein>
    <submittedName>
        <fullName evidence="6">Pentatricopeptide repeat</fullName>
    </submittedName>
</protein>
<dbReference type="InterPro" id="IPR026960">
    <property type="entry name" value="RVT-Znf"/>
</dbReference>
<sequence>MKSDFLSSTTHFNPSIFLPKIPSRNSKVSIKSSSSSKVRPDPWSLSDGNPEKPKPRYERPKHPLSDDDARRIIKKKAQYLSTLRRNQGSHAMTPKWIKRTPEQMVQYLEDDRNGQMYGKHVVAAIKTVRGLSQRREGSDDMRLVMSSFVAKLSFRDMCVVLKEQRGWRQVRDFFSWMKLQLSYRPSVVVYTIVLRLYGQVGKIKMAEETFLEMLEVGCEPDAVACGTMLCTYARWGRHTAMLTFYKAVQERGMVLSTSVYNFMLSSLQKKSFHGKVIDLWLEMVEEGVPPNEFTYTLVVSSYAKQGFNEEALRAFGEMKSLGFVPEEVTYSLVIGLSVKAGDWDQAVGLYEDMRSQGIIPSNYTCATMLSLYYKTENYPKALSLFADMERNKIPADEVIRGLIIRIYGKLGLFHDAQSIFEETERLNLLADEKTYLSMSQVHLNSGNVVKALDVIEMMKMRDIPLSRFAYIVMLQCYAKIQNVDCAEEAFRALSNTGLPDASSCNDMLNLYTRLNLGEKAKGFIKQIMADQVHFNIELYKTAMRVYCKEGMVAEAIELVDKMGKEAVVKDDRFVQTLAEAMHIGINKQDKHEAVLNVSRLDVTALGMLLNLRLKEGNLNETKAILNLMFKTDLGSVAVNRVISSFVREGDVFKAEILADIIIKLGLRIEEETVATLIAVYGRQHKLKEAKRLYLAAGESKTPGKSVVSSMIDAYVRCGWLEDAYGLFMESAEKGCNPGAVTISILVNALTNRGKHREAEHVSRTCLEKNMELDTVGYNTLIKAMLEAGKLQCASEIYERMHTSGVPCSIQTHNTMISVYGRGLQLDKAIEIFSNARRSGLYLDEKIYTNMIMHYGKAGKMSEALSLFNEMQKKGIKPGTPSYNMVVKICATSRLHREVDELLQAMERTGLCTDSSTYLSLIQAYAESSQFAEAEKMITLMQEKGIPLFHSHFSLLLSAFAKAGMMDEAERIYCKMSEAGISPDCACKRTILKGYMSCGDAEKGILFYEKMVSSVEDDRFVSSVVQDLYNAVGKEHDIPVGLGYSAECWAVLSFFGTSETIKKYRRRPSQHKRKAQAAKETKDARKVELVYREKARQEGVEGVSLKRKAEEDGLSSPKIARRSENDLEVVLYEEPPKQEMRRVHFPDILFLLETKNSSNHVLDVKKWLGYDSSHIVDPEDPACNLRQDVWDKLTSIGLTRNEPWFVVGDLNEIWDSSEKFGGPAHDESSFLPFHNMVRDCRLRDIPFTGNKFSWAGKRNDMWIQIKFDRALGNSEWFHLFPRVQAEYLERVGSDHRPLMTRFVNENQTFRGRFMFDKRWTAKPETMEIIRHGTVKECMVTRASLIESQHVRSLYLFGNVVLRPILRQELNSCVNNLRKKVVNNFQDFFFFDNGKFADGSKGNIAVDYFQKLFTSSQPCDATSLLDGMSPRVTPRMNAALTKPVTNEEIRQAVFAIGSCSAPEIVSDAQGAFVSGRLISDNVLLAHEMVHALRTNPDCNEDFMAIKTDMSKAYDRVEWNFLEELFIRLGFDRKWVDWLMAEAEGRITGIRLTRNCPSIQHLLFADNSLFLCWATFKEGAEIVKCLKLYGDASGQEINLQKSSIIYGTKMEPIMRHLLGLFLGIFKEGGDGMYLGLPECFSGYKCDLLSYITKKLKIRLTGWFAKTLSLGRKEVLLKSVAMGLPVYAMSCFKLTQYQCQQITSAMTRFWWNSCEEHKKMHWVSWEKMCKTRKEGGLGFRAVGDFNQALLAKQAWRLLTKPNSLLARVYKAHYYHRKDFMDAAVGARPSYVWRIIIHGRALLGKDLIKTIRNGQTTSVWTDNWIFDNALRRPFNKQSLFDLDLRVSNLITPQGSWNHNLLLELFFPPDIVRIMSYPPNVAVADSYVWAYNRSGCYTVKSVHAIEEAEMWNKLKETHPQPTLGTVLTARRETRWVKPPINFLKCNLHVSWLNESHMCGGAWMVRNHQGDAVFHAREMFLPASNRIAAELRGILWVLHSLSNLHLDNIEICSYCNVAIDAIIDPSNWPRFMHKFEKEMIFDGLLENDDLLADDLGGGGEWGSGRTGPRLSSTPATSQSPTSKREASPPKDREQRSKRKDGPKNVDKGPLVLQSKADQNHKIPKSLKEGLEASRKLKAFQGKSFPRKNLIPIPRDPKGKGGSNNIPLPHVEVAINSHEVVNELMVGSDVEPWQDHQHKVSELLTRLVTGEEIKKVLFSMPKDKSPGPDGYTTEFYKASWKVIGKEFVLAIQSFFAKGFLPKGINSTILALIPKKKGAKAMKDYRPISCCNVIYKVISKIIANRLKLVLPKFIAANQSAFVKDRLLIENVLLATELVKDYHKDSITSRCAIKIDISKAFDSVQWSFLNKALMALNFPPMFIQWIMLCVTTASFSVQVNGELAGYFRSSRGLRQGCSLSPYLFVIIMDVLSKMLDRAAAARQFGYHPKCKTLGLTHLSFADDLMVLSDGKVRSVEGIISVFEEFAKISGLKISMEKSTLYLAGSSPSTAQQIAAAYSFDIGHLPVRYLGLPLVTKRLATTDYAPLIEQIKKRIESWTARYLSFAGRLNLISSVLWSICNFWLAAYRLPSDCIASIEKLCSAFLWSGAAMRTHKAKISWEQVCKPKYEGGLGLRSLKEANKVCCLKLIWRIVSNSNSLWVTWVKENLLKKVSFWSLKNTTSLGSWIWKKILKHREVAKGFCRVEVGNGEYTSFWYDHWSRLGRLIESAGVRGVIDLGISSTSTVAQAWASHRRRRHRSALLNETEEILFEQGRKRNGNVDSVLWRDKNDAFKPHFSTKDTWNHIRTTSTTVSWHKGVWFTYDTPKYSFCVWLAVHDRLSTGERMQRWNGGGSGLCVFCNTCVETRDHLFFSCDYTQEIWAALAKGILKAKYTTVWDHIIDHISNSKQDRVESFLTRYLFQTSVYMIWKERNGRRHDEQPHSGTIIAGWIEKQIRNQISMIRRKGDRRYEAAYQRWLQARI</sequence>
<feature type="compositionally biased region" description="Basic and acidic residues" evidence="4">
    <location>
        <begin position="49"/>
        <end position="70"/>
    </location>
</feature>
<dbReference type="Pfam" id="PF00078">
    <property type="entry name" value="RVT_1"/>
    <property type="match status" value="1"/>
</dbReference>
<dbReference type="PROSITE" id="PS51375">
    <property type="entry name" value="PPR"/>
    <property type="match status" value="12"/>
</dbReference>
<dbReference type="InterPro" id="IPR002885">
    <property type="entry name" value="PPR_rpt"/>
</dbReference>
<dbReference type="Pfam" id="PF13812">
    <property type="entry name" value="PPR_3"/>
    <property type="match status" value="1"/>
</dbReference>
<feature type="repeat" description="PPR" evidence="3">
    <location>
        <begin position="773"/>
        <end position="807"/>
    </location>
</feature>
<feature type="repeat" description="PPR" evidence="3">
    <location>
        <begin position="703"/>
        <end position="737"/>
    </location>
</feature>
<evidence type="ECO:0000313" key="7">
    <source>
        <dbReference type="Proteomes" id="UP000694240"/>
    </source>
</evidence>
<feature type="domain" description="Reverse transcriptase" evidence="5">
    <location>
        <begin position="2245"/>
        <end position="2523"/>
    </location>
</feature>
<dbReference type="PANTHER" id="PTHR47447">
    <property type="entry name" value="OS03G0856100 PROTEIN"/>
    <property type="match status" value="1"/>
</dbReference>
<accession>A0A8T1Z046</accession>
<feature type="region of interest" description="Disordered" evidence="4">
    <location>
        <begin position="2049"/>
        <end position="2118"/>
    </location>
</feature>
<dbReference type="Proteomes" id="UP000694240">
    <property type="component" value="Chromosome 11"/>
</dbReference>
<evidence type="ECO:0000259" key="5">
    <source>
        <dbReference type="PROSITE" id="PS50878"/>
    </source>
</evidence>
<dbReference type="NCBIfam" id="TIGR00756">
    <property type="entry name" value="PPR"/>
    <property type="match status" value="11"/>
</dbReference>
<dbReference type="Pfam" id="PF03372">
    <property type="entry name" value="Exo_endo_phos"/>
    <property type="match status" value="1"/>
</dbReference>
<proteinExistence type="inferred from homology"/>
<feature type="repeat" description="PPR" evidence="3">
    <location>
        <begin position="535"/>
        <end position="569"/>
    </location>
</feature>
<organism evidence="6 7">
    <name type="scientific">Arabidopsis thaliana x Arabidopsis arenosa</name>
    <dbReference type="NCBI Taxonomy" id="1240361"/>
    <lineage>
        <taxon>Eukaryota</taxon>
        <taxon>Viridiplantae</taxon>
        <taxon>Streptophyta</taxon>
        <taxon>Embryophyta</taxon>
        <taxon>Tracheophyta</taxon>
        <taxon>Spermatophyta</taxon>
        <taxon>Magnoliopsida</taxon>
        <taxon>eudicotyledons</taxon>
        <taxon>Gunneridae</taxon>
        <taxon>Pentapetalae</taxon>
        <taxon>rosids</taxon>
        <taxon>malvids</taxon>
        <taxon>Brassicales</taxon>
        <taxon>Brassicaceae</taxon>
        <taxon>Camelineae</taxon>
        <taxon>Arabidopsis</taxon>
    </lineage>
</organism>
<dbReference type="Pfam" id="PF13041">
    <property type="entry name" value="PPR_2"/>
    <property type="match status" value="2"/>
</dbReference>
<dbReference type="Pfam" id="PF17177">
    <property type="entry name" value="PPR_long"/>
    <property type="match status" value="1"/>
</dbReference>
<comment type="similarity">
    <text evidence="1">Belongs to the PPR family. P subfamily.</text>
</comment>
<dbReference type="InterPro" id="IPR000477">
    <property type="entry name" value="RT_dom"/>
</dbReference>
<comment type="caution">
    <text evidence="6">The sequence shown here is derived from an EMBL/GenBank/DDBJ whole genome shotgun (WGS) entry which is preliminary data.</text>
</comment>
<gene>
    <name evidence="6" type="ORF">ISN45_Aa06g027370</name>
</gene>